<protein>
    <recommendedName>
        <fullName evidence="4">DUF368 domain-containing protein</fullName>
    </recommendedName>
</protein>
<name>M0M060_9EURY</name>
<evidence type="ECO:0000313" key="3">
    <source>
        <dbReference type="Proteomes" id="UP000011566"/>
    </source>
</evidence>
<proteinExistence type="predicted"/>
<dbReference type="PATRIC" id="fig|1132509.6.peg.2841"/>
<dbReference type="OrthoDB" id="313161at2157"/>
<feature type="transmembrane region" description="Helical" evidence="1">
    <location>
        <begin position="276"/>
        <end position="295"/>
    </location>
</feature>
<evidence type="ECO:0008006" key="4">
    <source>
        <dbReference type="Google" id="ProtNLM"/>
    </source>
</evidence>
<dbReference type="PANTHER" id="PTHR37308:SF1">
    <property type="entry name" value="POLYPRENYL-PHOSPHATE TRANSPORTER"/>
    <property type="match status" value="1"/>
</dbReference>
<feature type="transmembrane region" description="Helical" evidence="1">
    <location>
        <begin position="98"/>
        <end position="116"/>
    </location>
</feature>
<dbReference type="PANTHER" id="PTHR37308">
    <property type="entry name" value="INTEGRAL MEMBRANE PROTEIN"/>
    <property type="match status" value="1"/>
</dbReference>
<keyword evidence="1" id="KW-0472">Membrane</keyword>
<organism evidence="2 3">
    <name type="scientific">Halococcus hamelinensis 100A6</name>
    <dbReference type="NCBI Taxonomy" id="1132509"/>
    <lineage>
        <taxon>Archaea</taxon>
        <taxon>Methanobacteriati</taxon>
        <taxon>Methanobacteriota</taxon>
        <taxon>Stenosarchaea group</taxon>
        <taxon>Halobacteria</taxon>
        <taxon>Halobacteriales</taxon>
        <taxon>Halococcaceae</taxon>
        <taxon>Halococcus</taxon>
    </lineage>
</organism>
<feature type="transmembrane region" description="Helical" evidence="1">
    <location>
        <begin position="307"/>
        <end position="329"/>
    </location>
</feature>
<accession>M0M060</accession>
<feature type="transmembrane region" description="Helical" evidence="1">
    <location>
        <begin position="184"/>
        <end position="211"/>
    </location>
</feature>
<keyword evidence="3" id="KW-1185">Reference proteome</keyword>
<comment type="caution">
    <text evidence="2">The sequence shown here is derived from an EMBL/GenBank/DDBJ whole genome shotgun (WGS) entry which is preliminary data.</text>
</comment>
<dbReference type="InterPro" id="IPR007163">
    <property type="entry name" value="VCA0040-like"/>
</dbReference>
<keyword evidence="1" id="KW-0812">Transmembrane</keyword>
<dbReference type="EMBL" id="AOMB01000033">
    <property type="protein sequence ID" value="EMA37770.1"/>
    <property type="molecule type" value="Genomic_DNA"/>
</dbReference>
<dbReference type="RefSeq" id="WP_007694305.1">
    <property type="nucleotide sequence ID" value="NZ_AJRK01000020.1"/>
</dbReference>
<keyword evidence="1" id="KW-1133">Transmembrane helix</keyword>
<reference evidence="2 3" key="1">
    <citation type="journal article" date="2014" name="PLoS Genet.">
        <title>Phylogenetically driven sequencing of extremely halophilic archaea reveals strategies for static and dynamic osmo-response.</title>
        <authorList>
            <person name="Becker E.A."/>
            <person name="Seitzer P.M."/>
            <person name="Tritt A."/>
            <person name="Larsen D."/>
            <person name="Krusor M."/>
            <person name="Yao A.I."/>
            <person name="Wu D."/>
            <person name="Madern D."/>
            <person name="Eisen J.A."/>
            <person name="Darling A.E."/>
            <person name="Facciotti M.T."/>
        </authorList>
    </citation>
    <scope>NUCLEOTIDE SEQUENCE [LARGE SCALE GENOMIC DNA]</scope>
    <source>
        <strain evidence="2 3">100A6</strain>
    </source>
</reference>
<gene>
    <name evidence="2" type="ORF">C447_12380</name>
</gene>
<dbReference type="Proteomes" id="UP000011566">
    <property type="component" value="Unassembled WGS sequence"/>
</dbReference>
<feature type="transmembrane region" description="Helical" evidence="1">
    <location>
        <begin position="158"/>
        <end position="178"/>
    </location>
</feature>
<evidence type="ECO:0000256" key="1">
    <source>
        <dbReference type="SAM" id="Phobius"/>
    </source>
</evidence>
<feature type="transmembrane region" description="Helical" evidence="1">
    <location>
        <begin position="128"/>
        <end position="146"/>
    </location>
</feature>
<evidence type="ECO:0000313" key="2">
    <source>
        <dbReference type="EMBL" id="EMA37770.1"/>
    </source>
</evidence>
<dbReference type="Pfam" id="PF04018">
    <property type="entry name" value="VCA0040-like"/>
    <property type="match status" value="1"/>
</dbReference>
<dbReference type="eggNOG" id="arCOG04565">
    <property type="taxonomic scope" value="Archaea"/>
</dbReference>
<dbReference type="AlphaFoldDB" id="M0M060"/>
<sequence length="336" mass="34947">MAPSEDASSTLSTRVDSGVSFRESLRIFGVGLLMGSADAVPGISGGTVALIAGIYGRLIAAVNAITPSRVADLLRALIPFGSLGTEERPGSILNEFDAMFVVSLLAGIGTAVVLVGRVIEYAQAEAPVVLFGFFFGLIAASALILWRELSMGTAGRWLTALVGFTLAFVLSGGVQLLANSGIVIVFVAGAVAVSAMILPGISGSLLLIILGQYVRMYASLNDFLDGVTGLLTGGDFEAIVAPGREVVVFLIGGLVGLFTVARVIRRLLDSYREATLAFLVALVIGALRAPIAELSGNETVVWTPETIGVFVGLALVGGLLVLVLDWYAIDIDFDRL</sequence>
<feature type="transmembrane region" description="Helical" evidence="1">
    <location>
        <begin position="246"/>
        <end position="264"/>
    </location>
</feature>